<proteinExistence type="predicted"/>
<feature type="non-terminal residue" evidence="1">
    <location>
        <position position="1"/>
    </location>
</feature>
<name>A0A0C9YRH8_9AGAM</name>
<reference evidence="1 2" key="1">
    <citation type="submission" date="2014-04" db="EMBL/GenBank/DDBJ databases">
        <authorList>
            <consortium name="DOE Joint Genome Institute"/>
            <person name="Kuo A."/>
            <person name="Kohler A."/>
            <person name="Costa M.D."/>
            <person name="Nagy L.G."/>
            <person name="Floudas D."/>
            <person name="Copeland A."/>
            <person name="Barry K.W."/>
            <person name="Cichocki N."/>
            <person name="Veneault-Fourrey C."/>
            <person name="LaButti K."/>
            <person name="Lindquist E.A."/>
            <person name="Lipzen A."/>
            <person name="Lundell T."/>
            <person name="Morin E."/>
            <person name="Murat C."/>
            <person name="Sun H."/>
            <person name="Tunlid A."/>
            <person name="Henrissat B."/>
            <person name="Grigoriev I.V."/>
            <person name="Hibbett D.S."/>
            <person name="Martin F."/>
            <person name="Nordberg H.P."/>
            <person name="Cantor M.N."/>
            <person name="Hua S.X."/>
        </authorList>
    </citation>
    <scope>NUCLEOTIDE SEQUENCE [LARGE SCALE GENOMIC DNA]</scope>
    <source>
        <strain evidence="1 2">441</strain>
    </source>
</reference>
<dbReference type="HOGENOM" id="CLU_013084_6_0_1"/>
<sequence length="86" mass="9980">SEAIHNAITHYNKEALALNPPCPNITWKDIVDYSILGEFNLLHQSHANIREADLEKLAYHEVTVKYFKLCHSWEEVTCVEVEVHHL</sequence>
<gene>
    <name evidence="1" type="ORF">PISMIDRAFT_107917</name>
</gene>
<evidence type="ECO:0000313" key="2">
    <source>
        <dbReference type="Proteomes" id="UP000054018"/>
    </source>
</evidence>
<dbReference type="Proteomes" id="UP000054018">
    <property type="component" value="Unassembled WGS sequence"/>
</dbReference>
<keyword evidence="2" id="KW-1185">Reference proteome</keyword>
<reference evidence="2" key="2">
    <citation type="submission" date="2015-01" db="EMBL/GenBank/DDBJ databases">
        <title>Evolutionary Origins and Diversification of the Mycorrhizal Mutualists.</title>
        <authorList>
            <consortium name="DOE Joint Genome Institute"/>
            <consortium name="Mycorrhizal Genomics Consortium"/>
            <person name="Kohler A."/>
            <person name="Kuo A."/>
            <person name="Nagy L.G."/>
            <person name="Floudas D."/>
            <person name="Copeland A."/>
            <person name="Barry K.W."/>
            <person name="Cichocki N."/>
            <person name="Veneault-Fourrey C."/>
            <person name="LaButti K."/>
            <person name="Lindquist E.A."/>
            <person name="Lipzen A."/>
            <person name="Lundell T."/>
            <person name="Morin E."/>
            <person name="Murat C."/>
            <person name="Riley R."/>
            <person name="Ohm R."/>
            <person name="Sun H."/>
            <person name="Tunlid A."/>
            <person name="Henrissat B."/>
            <person name="Grigoriev I.V."/>
            <person name="Hibbett D.S."/>
            <person name="Martin F."/>
        </authorList>
    </citation>
    <scope>NUCLEOTIDE SEQUENCE [LARGE SCALE GENOMIC DNA]</scope>
    <source>
        <strain evidence="2">441</strain>
    </source>
</reference>
<protein>
    <submittedName>
        <fullName evidence="1">Uncharacterized protein</fullName>
    </submittedName>
</protein>
<accession>A0A0C9YRH8</accession>
<organism evidence="1 2">
    <name type="scientific">Pisolithus microcarpus 441</name>
    <dbReference type="NCBI Taxonomy" id="765257"/>
    <lineage>
        <taxon>Eukaryota</taxon>
        <taxon>Fungi</taxon>
        <taxon>Dikarya</taxon>
        <taxon>Basidiomycota</taxon>
        <taxon>Agaricomycotina</taxon>
        <taxon>Agaricomycetes</taxon>
        <taxon>Agaricomycetidae</taxon>
        <taxon>Boletales</taxon>
        <taxon>Sclerodermatineae</taxon>
        <taxon>Pisolithaceae</taxon>
        <taxon>Pisolithus</taxon>
    </lineage>
</organism>
<dbReference type="STRING" id="765257.A0A0C9YRH8"/>
<dbReference type="EMBL" id="KN833787">
    <property type="protein sequence ID" value="KIK19261.1"/>
    <property type="molecule type" value="Genomic_DNA"/>
</dbReference>
<dbReference type="AlphaFoldDB" id="A0A0C9YRH8"/>
<dbReference type="OrthoDB" id="2676448at2759"/>
<evidence type="ECO:0000313" key="1">
    <source>
        <dbReference type="EMBL" id="KIK19261.1"/>
    </source>
</evidence>